<dbReference type="EMBL" id="CM047945">
    <property type="protein sequence ID" value="KAI9898011.1"/>
    <property type="molecule type" value="Genomic_DNA"/>
</dbReference>
<evidence type="ECO:0000313" key="1">
    <source>
        <dbReference type="EMBL" id="KAI9898011.1"/>
    </source>
</evidence>
<evidence type="ECO:0000313" key="2">
    <source>
        <dbReference type="Proteomes" id="UP001163324"/>
    </source>
</evidence>
<organism evidence="1 2">
    <name type="scientific">Trichothecium roseum</name>
    <dbReference type="NCBI Taxonomy" id="47278"/>
    <lineage>
        <taxon>Eukaryota</taxon>
        <taxon>Fungi</taxon>
        <taxon>Dikarya</taxon>
        <taxon>Ascomycota</taxon>
        <taxon>Pezizomycotina</taxon>
        <taxon>Sordariomycetes</taxon>
        <taxon>Hypocreomycetidae</taxon>
        <taxon>Hypocreales</taxon>
        <taxon>Hypocreales incertae sedis</taxon>
        <taxon>Trichothecium</taxon>
    </lineage>
</organism>
<reference evidence="1" key="1">
    <citation type="submission" date="2022-10" db="EMBL/GenBank/DDBJ databases">
        <title>Complete Genome of Trichothecium roseum strain YXFP-22015, a Plant Pathogen Isolated from Citrus.</title>
        <authorList>
            <person name="Wang Y."/>
            <person name="Zhu L."/>
        </authorList>
    </citation>
    <scope>NUCLEOTIDE SEQUENCE</scope>
    <source>
        <strain evidence="1">YXFP-22015</strain>
    </source>
</reference>
<keyword evidence="2" id="KW-1185">Reference proteome</keyword>
<dbReference type="Proteomes" id="UP001163324">
    <property type="component" value="Chromosome 6"/>
</dbReference>
<sequence>MLVKPSNLALLALAKLVPVIQAQGGLFIVQCGHLTTQRADPIIFPGEISPHVHAVVGGTAFALETSNEAARGSKSTTCNKMLDSSNYWQPQLYHMDRDGKLELIKLLGINAYYIDRTCDYEEGRENCDGAPGAIAPPAGLRIVVGDPKRRTYDESNPEHRAISHVCLDPGGDSTGINQAPCAEMRAQTYFPSCWNGKDLDSADHKSHMAFPALGDYNGGVCPESHPVATVSVFTEFFYNTRQVQDFNRWVYSEGDGIGYGLHGDYLQGWSDQARLEKAMETCTGPNGADDPGCSLNVGPNGTPGEVTTQPPETAAPDEEVGNNGKLDKLPGDNPIFFE</sequence>
<comment type="caution">
    <text evidence="1">The sequence shown here is derived from an EMBL/GenBank/DDBJ whole genome shotgun (WGS) entry which is preliminary data.</text>
</comment>
<protein>
    <submittedName>
        <fullName evidence="1">Uncharacterized protein</fullName>
    </submittedName>
</protein>
<gene>
    <name evidence="1" type="ORF">N3K66_006371</name>
</gene>
<name>A0ACC0UV69_9HYPO</name>
<proteinExistence type="predicted"/>
<accession>A0ACC0UV69</accession>